<dbReference type="Proteomes" id="UP001163603">
    <property type="component" value="Chromosome 1"/>
</dbReference>
<gene>
    <name evidence="1" type="ORF">Pint_02263</name>
</gene>
<dbReference type="EMBL" id="CM047736">
    <property type="protein sequence ID" value="KAJ0054385.1"/>
    <property type="molecule type" value="Genomic_DNA"/>
</dbReference>
<evidence type="ECO:0000313" key="1">
    <source>
        <dbReference type="EMBL" id="KAJ0054385.1"/>
    </source>
</evidence>
<name>A0ACC0ZM94_9ROSI</name>
<protein>
    <submittedName>
        <fullName evidence="1">Uncharacterized protein</fullName>
    </submittedName>
</protein>
<keyword evidence="2" id="KW-1185">Reference proteome</keyword>
<accession>A0ACC0ZM94</accession>
<sequence length="205" mass="22477">MGQDDEDPEKRGSKSSTPYKWLSNFHHDLVAGAVMGGVVHTIVAPIEGAKLLLQTQDSNLTIVGSGRRKFKVFPSKENGNGIDLQVRPPGPGTGQPHLSLQWTIPPSFNTSAIIFFLLFDSDSNRLESDLEELSCSLDLGASQLGQGKAIEVPKADCSKDGEDRSDMIKIHEDQKFELLELESDIEKNNVKTLNSLQDLNSMSKL</sequence>
<evidence type="ECO:0000313" key="2">
    <source>
        <dbReference type="Proteomes" id="UP001163603"/>
    </source>
</evidence>
<comment type="caution">
    <text evidence="1">The sequence shown here is derived from an EMBL/GenBank/DDBJ whole genome shotgun (WGS) entry which is preliminary data.</text>
</comment>
<proteinExistence type="predicted"/>
<reference evidence="2" key="1">
    <citation type="journal article" date="2023" name="G3 (Bethesda)">
        <title>Genome assembly and association tests identify interacting loci associated with vigor, precocity, and sex in interspecific pistachio rootstocks.</title>
        <authorList>
            <person name="Palmer W."/>
            <person name="Jacygrad E."/>
            <person name="Sagayaradj S."/>
            <person name="Cavanaugh K."/>
            <person name="Han R."/>
            <person name="Bertier L."/>
            <person name="Beede B."/>
            <person name="Kafkas S."/>
            <person name="Golino D."/>
            <person name="Preece J."/>
            <person name="Michelmore R."/>
        </authorList>
    </citation>
    <scope>NUCLEOTIDE SEQUENCE [LARGE SCALE GENOMIC DNA]</scope>
</reference>
<organism evidence="1 2">
    <name type="scientific">Pistacia integerrima</name>
    <dbReference type="NCBI Taxonomy" id="434235"/>
    <lineage>
        <taxon>Eukaryota</taxon>
        <taxon>Viridiplantae</taxon>
        <taxon>Streptophyta</taxon>
        <taxon>Embryophyta</taxon>
        <taxon>Tracheophyta</taxon>
        <taxon>Spermatophyta</taxon>
        <taxon>Magnoliopsida</taxon>
        <taxon>eudicotyledons</taxon>
        <taxon>Gunneridae</taxon>
        <taxon>Pentapetalae</taxon>
        <taxon>rosids</taxon>
        <taxon>malvids</taxon>
        <taxon>Sapindales</taxon>
        <taxon>Anacardiaceae</taxon>
        <taxon>Pistacia</taxon>
    </lineage>
</organism>